<sequence length="223" mass="24451">MKGLSSSRSHHHVVSYEPSYDPLGHHVDRKPYLYNQMDMPVPIPMPHPAELSYYNAQRSPYPSDNNSIVPYGTFPRRCHSTSSSHHPEVKDECMAMVPYVGGVGRGGGGGGGYGGKAQSRVPVNYMDPYEQQPPFSRDGYHTLQYKRGMLSQSGGMGPNDNNNDSPGRIRHLVHSVQKLFTKSHSLEGPHHTQSSKGANNGSGQPRRCGSSSRSAPPEAQQEP</sequence>
<dbReference type="STRING" id="52670.A0A2I4C732"/>
<dbReference type="RefSeq" id="XP_013875806.1">
    <property type="nucleotide sequence ID" value="XM_014020352.1"/>
</dbReference>
<evidence type="ECO:0000256" key="2">
    <source>
        <dbReference type="SAM" id="MobiDB-lite"/>
    </source>
</evidence>
<feature type="region of interest" description="Disordered" evidence="2">
    <location>
        <begin position="149"/>
        <end position="168"/>
    </location>
</feature>
<name>A0A2I4C732_AUSLI</name>
<dbReference type="AlphaFoldDB" id="A0A2I4C732"/>
<dbReference type="PANTHER" id="PTHR12353">
    <property type="entry name" value="DISKS LARGE-ASSOCIATED PROTEIN DAP SAP90/PSD-95-ASSOCIATED PROTEIN"/>
    <property type="match status" value="1"/>
</dbReference>
<gene>
    <name evidence="4" type="primary">LOC106525948</name>
</gene>
<protein>
    <submittedName>
        <fullName evidence="4">Disks large-associated protein 1</fullName>
    </submittedName>
</protein>
<evidence type="ECO:0000313" key="3">
    <source>
        <dbReference type="Proteomes" id="UP000192220"/>
    </source>
</evidence>
<feature type="compositionally biased region" description="Polar residues" evidence="2">
    <location>
        <begin position="191"/>
        <end position="214"/>
    </location>
</feature>
<evidence type="ECO:0000256" key="1">
    <source>
        <dbReference type="ARBA" id="ARBA00008839"/>
    </source>
</evidence>
<keyword evidence="3" id="KW-1185">Reference proteome</keyword>
<feature type="region of interest" description="Disordered" evidence="2">
    <location>
        <begin position="176"/>
        <end position="223"/>
    </location>
</feature>
<dbReference type="GeneID" id="106525948"/>
<proteinExistence type="inferred from homology"/>
<dbReference type="PANTHER" id="PTHR12353:SF7">
    <property type="entry name" value="DISKS LARGE-ASSOCIATED PROTEIN 1"/>
    <property type="match status" value="1"/>
</dbReference>
<dbReference type="Proteomes" id="UP000192220">
    <property type="component" value="Unplaced"/>
</dbReference>
<dbReference type="KEGG" id="alim:106525948"/>
<accession>A0A2I4C732</accession>
<dbReference type="GO" id="GO:0099572">
    <property type="term" value="C:postsynaptic specialization"/>
    <property type="evidence" value="ECO:0007669"/>
    <property type="project" value="TreeGrafter"/>
</dbReference>
<organism evidence="3 4">
    <name type="scientific">Austrofundulus limnaeus</name>
    <name type="common">Annual killifish</name>
    <dbReference type="NCBI Taxonomy" id="52670"/>
    <lineage>
        <taxon>Eukaryota</taxon>
        <taxon>Metazoa</taxon>
        <taxon>Chordata</taxon>
        <taxon>Craniata</taxon>
        <taxon>Vertebrata</taxon>
        <taxon>Euteleostomi</taxon>
        <taxon>Actinopterygii</taxon>
        <taxon>Neopterygii</taxon>
        <taxon>Teleostei</taxon>
        <taxon>Neoteleostei</taxon>
        <taxon>Acanthomorphata</taxon>
        <taxon>Ovalentaria</taxon>
        <taxon>Atherinomorphae</taxon>
        <taxon>Cyprinodontiformes</taxon>
        <taxon>Rivulidae</taxon>
        <taxon>Austrofundulus</taxon>
    </lineage>
</organism>
<dbReference type="GO" id="GO:0098978">
    <property type="term" value="C:glutamatergic synapse"/>
    <property type="evidence" value="ECO:0007669"/>
    <property type="project" value="TreeGrafter"/>
</dbReference>
<dbReference type="OrthoDB" id="10036956at2759"/>
<reference evidence="4" key="1">
    <citation type="submission" date="2025-08" db="UniProtKB">
        <authorList>
            <consortium name="RefSeq"/>
        </authorList>
    </citation>
    <scope>IDENTIFICATION</scope>
    <source>
        <strain evidence="4">Quisiro</strain>
        <tissue evidence="4">Liver</tissue>
    </source>
</reference>
<dbReference type="GO" id="GO:0060090">
    <property type="term" value="F:molecular adaptor activity"/>
    <property type="evidence" value="ECO:0007669"/>
    <property type="project" value="TreeGrafter"/>
</dbReference>
<evidence type="ECO:0000313" key="4">
    <source>
        <dbReference type="RefSeq" id="XP_013875806.1"/>
    </source>
</evidence>
<dbReference type="GO" id="GO:0023052">
    <property type="term" value="P:signaling"/>
    <property type="evidence" value="ECO:0007669"/>
    <property type="project" value="InterPro"/>
</dbReference>
<dbReference type="InterPro" id="IPR005026">
    <property type="entry name" value="SAPAP"/>
</dbReference>
<dbReference type="InParanoid" id="A0A2I4C732"/>
<comment type="similarity">
    <text evidence="1">Belongs to the SAPAP family.</text>
</comment>